<comment type="caution">
    <text evidence="3">The sequence shown here is derived from an EMBL/GenBank/DDBJ whole genome shotgun (WGS) entry which is preliminary data.</text>
</comment>
<evidence type="ECO:0000313" key="4">
    <source>
        <dbReference type="Proteomes" id="UP000257451"/>
    </source>
</evidence>
<gene>
    <name evidence="3" type="ORF">DAVIS_03916</name>
</gene>
<protein>
    <recommendedName>
        <fullName evidence="5">Transmembrane protein</fullName>
    </recommendedName>
</protein>
<keyword evidence="2" id="KW-0812">Transmembrane</keyword>
<evidence type="ECO:0000256" key="2">
    <source>
        <dbReference type="SAM" id="Phobius"/>
    </source>
</evidence>
<sequence length="171" mass="17148">MADLDRLTAQLMSSQAQAVKDTRKGVSVAIVLVALALPACIALESMGPEAQPGAEDLSLSIAIALCGIAMLLTGIALGDLWHTKSRNADDMRAGAQRGSDLVAAPPTGSGAAVSCTVLASADAGLGPAEGVSPFTVAEHTAPSPLTAELGSALAGLPGHGRRAHRTEPAHR</sequence>
<feature type="transmembrane region" description="Helical" evidence="2">
    <location>
        <begin position="57"/>
        <end position="77"/>
    </location>
</feature>
<evidence type="ECO:0008006" key="5">
    <source>
        <dbReference type="Google" id="ProtNLM"/>
    </source>
</evidence>
<dbReference type="Proteomes" id="UP000257451">
    <property type="component" value="Unassembled WGS sequence"/>
</dbReference>
<reference evidence="3 4" key="1">
    <citation type="journal article" date="2018" name="Sci. Rep.">
        <title>Extensive genomic diversity among Mycobacterium marinum strains revealed by whole genome sequencing.</title>
        <authorList>
            <person name="Das S."/>
            <person name="Pettersson B.M."/>
            <person name="Behra P.R."/>
            <person name="Mallick A."/>
            <person name="Cheramie M."/>
            <person name="Ramesh M."/>
            <person name="Shirreff L."/>
            <person name="DuCote T."/>
            <person name="Dasgupta S."/>
            <person name="Ennis D.G."/>
            <person name="Kirsebom L.A."/>
        </authorList>
    </citation>
    <scope>NUCLEOTIDE SEQUENCE [LARGE SCALE GENOMIC DNA]</scope>
    <source>
        <strain evidence="3 4">Davis1</strain>
    </source>
</reference>
<evidence type="ECO:0000256" key="1">
    <source>
        <dbReference type="SAM" id="MobiDB-lite"/>
    </source>
</evidence>
<dbReference type="EMBL" id="PEDF01000136">
    <property type="protein sequence ID" value="RFZ37151.1"/>
    <property type="molecule type" value="Genomic_DNA"/>
</dbReference>
<name>A0A3E2MSB3_MYCMR</name>
<accession>A0A3E2MSB3</accession>
<keyword evidence="2" id="KW-0472">Membrane</keyword>
<keyword evidence="2" id="KW-1133">Transmembrane helix</keyword>
<organism evidence="3 4">
    <name type="scientific">Mycobacterium marinum</name>
    <dbReference type="NCBI Taxonomy" id="1781"/>
    <lineage>
        <taxon>Bacteria</taxon>
        <taxon>Bacillati</taxon>
        <taxon>Actinomycetota</taxon>
        <taxon>Actinomycetes</taxon>
        <taxon>Mycobacteriales</taxon>
        <taxon>Mycobacteriaceae</taxon>
        <taxon>Mycobacterium</taxon>
        <taxon>Mycobacterium ulcerans group</taxon>
    </lineage>
</organism>
<feature type="transmembrane region" description="Helical" evidence="2">
    <location>
        <begin position="25"/>
        <end position="45"/>
    </location>
</feature>
<dbReference type="AlphaFoldDB" id="A0A3E2MSB3"/>
<evidence type="ECO:0000313" key="3">
    <source>
        <dbReference type="EMBL" id="RFZ37151.1"/>
    </source>
</evidence>
<feature type="region of interest" description="Disordered" evidence="1">
    <location>
        <begin position="150"/>
        <end position="171"/>
    </location>
</feature>
<proteinExistence type="predicted"/>